<evidence type="ECO:0000313" key="1">
    <source>
        <dbReference type="EMBL" id="GIJ23594.1"/>
    </source>
</evidence>
<reference evidence="1 2" key="1">
    <citation type="submission" date="2021-01" db="EMBL/GenBank/DDBJ databases">
        <title>Whole genome shotgun sequence of Verrucosispora lutea NBRC 106530.</title>
        <authorList>
            <person name="Komaki H."/>
            <person name="Tamura T."/>
        </authorList>
    </citation>
    <scope>NUCLEOTIDE SEQUENCE [LARGE SCALE GENOMIC DNA]</scope>
    <source>
        <strain evidence="1 2">NBRC 106530</strain>
    </source>
</reference>
<proteinExistence type="predicted"/>
<dbReference type="RefSeq" id="WP_204002263.1">
    <property type="nucleotide sequence ID" value="NZ_BOPB01000026.1"/>
</dbReference>
<dbReference type="EMBL" id="BOPB01000026">
    <property type="protein sequence ID" value="GIJ23594.1"/>
    <property type="molecule type" value="Genomic_DNA"/>
</dbReference>
<evidence type="ECO:0008006" key="3">
    <source>
        <dbReference type="Google" id="ProtNLM"/>
    </source>
</evidence>
<protein>
    <recommendedName>
        <fullName evidence="3">Ig-like domain-containing protein</fullName>
    </recommendedName>
</protein>
<evidence type="ECO:0000313" key="2">
    <source>
        <dbReference type="Proteomes" id="UP000643165"/>
    </source>
</evidence>
<organism evidence="1 2">
    <name type="scientific">Micromonospora lutea</name>
    <dbReference type="NCBI Taxonomy" id="419825"/>
    <lineage>
        <taxon>Bacteria</taxon>
        <taxon>Bacillati</taxon>
        <taxon>Actinomycetota</taxon>
        <taxon>Actinomycetes</taxon>
        <taxon>Micromonosporales</taxon>
        <taxon>Micromonosporaceae</taxon>
        <taxon>Micromonospora</taxon>
    </lineage>
</organism>
<comment type="caution">
    <text evidence="1">The sequence shown here is derived from an EMBL/GenBank/DDBJ whole genome shotgun (WGS) entry which is preliminary data.</text>
</comment>
<gene>
    <name evidence="1" type="ORF">Vlu01_42180</name>
</gene>
<dbReference type="Proteomes" id="UP000643165">
    <property type="component" value="Unassembled WGS sequence"/>
</dbReference>
<keyword evidence="2" id="KW-1185">Reference proteome</keyword>
<name>A0ABQ4J0C1_9ACTN</name>
<accession>A0ABQ4J0C1</accession>
<sequence length="188" mass="20329">MSVDHVPITSRPRRPSALLLVLGLVVGLVAATALISPAKARTVTPLSAEPLCATVGFSQPPGISNPLALTWSHIGNRTNGGVTYRYWMVQELHGSTLLYRNSYVARCSGVTLLSSATIPTSSAFGTPSCTSSGDYSPPTSASTERYVGQRASRESSFIANLTFRYWHRERLSIVTLTWVYDSSFVARC</sequence>